<evidence type="ECO:0000259" key="2">
    <source>
        <dbReference type="PROSITE" id="PS50930"/>
    </source>
</evidence>
<dbReference type="Pfam" id="PF04397">
    <property type="entry name" value="LytTR"/>
    <property type="match status" value="1"/>
</dbReference>
<dbReference type="EMBL" id="JBHSGD010000001">
    <property type="protein sequence ID" value="MFC4651616.1"/>
    <property type="molecule type" value="Genomic_DNA"/>
</dbReference>
<dbReference type="PROSITE" id="PS50930">
    <property type="entry name" value="HTH_LYTTR"/>
    <property type="match status" value="1"/>
</dbReference>
<dbReference type="Gene3D" id="2.40.50.1020">
    <property type="entry name" value="LytTr DNA-binding domain"/>
    <property type="match status" value="1"/>
</dbReference>
<dbReference type="SMART" id="SM00850">
    <property type="entry name" value="LytTR"/>
    <property type="match status" value="1"/>
</dbReference>
<evidence type="ECO:0000313" key="4">
    <source>
        <dbReference type="Proteomes" id="UP001595987"/>
    </source>
</evidence>
<feature type="transmembrane region" description="Helical" evidence="1">
    <location>
        <begin position="104"/>
        <end position="125"/>
    </location>
</feature>
<name>A0ABV9JBA9_9LACT</name>
<dbReference type="RefSeq" id="WP_213534087.1">
    <property type="nucleotide sequence ID" value="NZ_BOVQ01000003.1"/>
</dbReference>
<dbReference type="InterPro" id="IPR007492">
    <property type="entry name" value="LytTR_DNA-bd_dom"/>
</dbReference>
<feature type="domain" description="HTH LytTR-type" evidence="2">
    <location>
        <begin position="1"/>
        <end position="103"/>
    </location>
</feature>
<dbReference type="Proteomes" id="UP001595987">
    <property type="component" value="Unassembled WGS sequence"/>
</dbReference>
<keyword evidence="1" id="KW-1133">Transmembrane helix</keyword>
<evidence type="ECO:0000256" key="1">
    <source>
        <dbReference type="SAM" id="Phobius"/>
    </source>
</evidence>
<gene>
    <name evidence="3" type="ORF">ACFO26_01660</name>
</gene>
<dbReference type="GO" id="GO:0003677">
    <property type="term" value="F:DNA binding"/>
    <property type="evidence" value="ECO:0007669"/>
    <property type="project" value="UniProtKB-KW"/>
</dbReference>
<comment type="caution">
    <text evidence="3">The sequence shown here is derived from an EMBL/GenBank/DDBJ whole genome shotgun (WGS) entry which is preliminary data.</text>
</comment>
<reference evidence="4" key="1">
    <citation type="journal article" date="2019" name="Int. J. Syst. Evol. Microbiol.">
        <title>The Global Catalogue of Microorganisms (GCM) 10K type strain sequencing project: providing services to taxonomists for standard genome sequencing and annotation.</title>
        <authorList>
            <consortium name="The Broad Institute Genomics Platform"/>
            <consortium name="The Broad Institute Genome Sequencing Center for Infectious Disease"/>
            <person name="Wu L."/>
            <person name="Ma J."/>
        </authorList>
    </citation>
    <scope>NUCLEOTIDE SEQUENCE [LARGE SCALE GENOMIC DNA]</scope>
    <source>
        <strain evidence="4">CCUG 63287</strain>
    </source>
</reference>
<protein>
    <submittedName>
        <fullName evidence="3">LytTR family DNA-binding domain-containing protein</fullName>
    </submittedName>
</protein>
<accession>A0ABV9JBA9</accession>
<organism evidence="3 4">
    <name type="scientific">Lactococcus nasutitermitis</name>
    <dbReference type="NCBI Taxonomy" id="1652957"/>
    <lineage>
        <taxon>Bacteria</taxon>
        <taxon>Bacillati</taxon>
        <taxon>Bacillota</taxon>
        <taxon>Bacilli</taxon>
        <taxon>Lactobacillales</taxon>
        <taxon>Streptococcaceae</taxon>
        <taxon>Lactococcus</taxon>
    </lineage>
</organism>
<keyword evidence="1" id="KW-0812">Transmembrane</keyword>
<keyword evidence="4" id="KW-1185">Reference proteome</keyword>
<proteinExistence type="predicted"/>
<evidence type="ECO:0000313" key="3">
    <source>
        <dbReference type="EMBL" id="MFC4651616.1"/>
    </source>
</evidence>
<sequence length="126" mass="15338">MGCLYKEKIVGEKILFVESDKQHPHYLEVYTETKQFKIRESLKRFEECHEELIRTSISTLSNPLYIKKIYKRYSAFVIQFKEDGKEAELSRHYWQKHKKLLKQFRWFVVGVFLLQNINISLFNLFL</sequence>
<keyword evidence="1" id="KW-0472">Membrane</keyword>
<keyword evidence="3" id="KW-0238">DNA-binding</keyword>